<accession>A0A9X1Z726</accession>
<keyword evidence="1" id="KW-0472">Membrane</keyword>
<dbReference type="EMBL" id="JAKILJ010000009">
    <property type="protein sequence ID" value="MCL1104717.1"/>
    <property type="molecule type" value="Genomic_DNA"/>
</dbReference>
<evidence type="ECO:0000313" key="2">
    <source>
        <dbReference type="EMBL" id="MCL1104717.1"/>
    </source>
</evidence>
<feature type="transmembrane region" description="Helical" evidence="1">
    <location>
        <begin position="135"/>
        <end position="152"/>
    </location>
</feature>
<dbReference type="AlphaFoldDB" id="A0A9X1Z726"/>
<feature type="transmembrane region" description="Helical" evidence="1">
    <location>
        <begin position="158"/>
        <end position="175"/>
    </location>
</feature>
<dbReference type="Proteomes" id="UP001139408">
    <property type="component" value="Unassembled WGS sequence"/>
</dbReference>
<dbReference type="Pfam" id="PF22765">
    <property type="entry name" value="DUF7010"/>
    <property type="match status" value="1"/>
</dbReference>
<feature type="transmembrane region" description="Helical" evidence="1">
    <location>
        <begin position="45"/>
        <end position="63"/>
    </location>
</feature>
<keyword evidence="1" id="KW-0812">Transmembrane</keyword>
<evidence type="ECO:0000313" key="3">
    <source>
        <dbReference type="Proteomes" id="UP001139408"/>
    </source>
</evidence>
<keyword evidence="1" id="KW-1133">Transmembrane helix</keyword>
<sequence>MQHKSLDQQLIEYRQQRALAMPLSGMIVWSILFALSFILPASQMVMAIFIGTGSIVYLAMGVSKLTGEGFGFNKAANRNWFDNVFLAAVGMSFLTFGISIPLFMENYLALPFVLAIQTGLIWLVHGVIAAQKIAIAHAIVRTIACVVAFQLWPELSFQIQPLIVVLCYGFTIPVMESHWRQQQKMELSV</sequence>
<dbReference type="InterPro" id="IPR053824">
    <property type="entry name" value="DUF7010"/>
</dbReference>
<feature type="transmembrane region" description="Helical" evidence="1">
    <location>
        <begin position="20"/>
        <end position="39"/>
    </location>
</feature>
<name>A0A9X1Z726_9GAMM</name>
<reference evidence="2" key="1">
    <citation type="submission" date="2022-01" db="EMBL/GenBank/DDBJ databases">
        <title>Whole genome-based taxonomy of the Shewanellaceae.</title>
        <authorList>
            <person name="Martin-Rodriguez A.J."/>
        </authorList>
    </citation>
    <scope>NUCLEOTIDE SEQUENCE</scope>
    <source>
        <strain evidence="2">DSM 23803</strain>
    </source>
</reference>
<comment type="caution">
    <text evidence="2">The sequence shown here is derived from an EMBL/GenBank/DDBJ whole genome shotgun (WGS) entry which is preliminary data.</text>
</comment>
<organism evidence="2 3">
    <name type="scientific">Shewanella algicola</name>
    <dbReference type="NCBI Taxonomy" id="640633"/>
    <lineage>
        <taxon>Bacteria</taxon>
        <taxon>Pseudomonadati</taxon>
        <taxon>Pseudomonadota</taxon>
        <taxon>Gammaproteobacteria</taxon>
        <taxon>Alteromonadales</taxon>
        <taxon>Shewanellaceae</taxon>
        <taxon>Shewanella</taxon>
    </lineage>
</organism>
<keyword evidence="3" id="KW-1185">Reference proteome</keyword>
<protein>
    <submittedName>
        <fullName evidence="2">Uncharacterized protein</fullName>
    </submittedName>
</protein>
<feature type="transmembrane region" description="Helical" evidence="1">
    <location>
        <begin position="109"/>
        <end position="128"/>
    </location>
</feature>
<evidence type="ECO:0000256" key="1">
    <source>
        <dbReference type="SAM" id="Phobius"/>
    </source>
</evidence>
<dbReference type="RefSeq" id="WP_188924323.1">
    <property type="nucleotide sequence ID" value="NZ_BMQI01000009.1"/>
</dbReference>
<feature type="transmembrane region" description="Helical" evidence="1">
    <location>
        <begin position="84"/>
        <end position="103"/>
    </location>
</feature>
<gene>
    <name evidence="2" type="ORF">L2749_05510</name>
</gene>
<proteinExistence type="predicted"/>